<feature type="region of interest" description="Disordered" evidence="1">
    <location>
        <begin position="1"/>
        <end position="43"/>
    </location>
</feature>
<accession>A0ABC9WXB8</accession>
<gene>
    <name evidence="2" type="ORF">GRJ2_001472800</name>
</gene>
<comment type="caution">
    <text evidence="2">The sequence shown here is derived from an EMBL/GenBank/DDBJ whole genome shotgun (WGS) entry which is preliminary data.</text>
</comment>
<organism evidence="2 3">
    <name type="scientific">Grus japonensis</name>
    <name type="common">Japanese crane</name>
    <name type="synonym">Red-crowned crane</name>
    <dbReference type="NCBI Taxonomy" id="30415"/>
    <lineage>
        <taxon>Eukaryota</taxon>
        <taxon>Metazoa</taxon>
        <taxon>Chordata</taxon>
        <taxon>Craniata</taxon>
        <taxon>Vertebrata</taxon>
        <taxon>Euteleostomi</taxon>
        <taxon>Archelosauria</taxon>
        <taxon>Archosauria</taxon>
        <taxon>Dinosauria</taxon>
        <taxon>Saurischia</taxon>
        <taxon>Theropoda</taxon>
        <taxon>Coelurosauria</taxon>
        <taxon>Aves</taxon>
        <taxon>Neognathae</taxon>
        <taxon>Neoaves</taxon>
        <taxon>Gruiformes</taxon>
        <taxon>Gruidae</taxon>
        <taxon>Grus</taxon>
    </lineage>
</organism>
<sequence length="103" mass="11284">MVKQAVSLQPMADDGEQKFHLQPVEDPALEQVEAPEEGCDPMGSPCWSKLLAGPVDPWRQEPTPEQCHKNLMTKKAAGADRSTDVCSSICVYLLSLLDMSPET</sequence>
<evidence type="ECO:0000313" key="3">
    <source>
        <dbReference type="Proteomes" id="UP001623348"/>
    </source>
</evidence>
<evidence type="ECO:0000313" key="2">
    <source>
        <dbReference type="EMBL" id="GAB0190075.1"/>
    </source>
</evidence>
<dbReference type="EMBL" id="BAAFJT010000005">
    <property type="protein sequence ID" value="GAB0190075.1"/>
    <property type="molecule type" value="Genomic_DNA"/>
</dbReference>
<evidence type="ECO:0000256" key="1">
    <source>
        <dbReference type="SAM" id="MobiDB-lite"/>
    </source>
</evidence>
<name>A0ABC9WXB8_GRUJA</name>
<keyword evidence="3" id="KW-1185">Reference proteome</keyword>
<protein>
    <submittedName>
        <fullName evidence="2">AN1-type zinc finger protein 5-like</fullName>
    </submittedName>
</protein>
<dbReference type="Proteomes" id="UP001623348">
    <property type="component" value="Unassembled WGS sequence"/>
</dbReference>
<reference evidence="2 3" key="1">
    <citation type="submission" date="2024-06" db="EMBL/GenBank/DDBJ databases">
        <title>The draft genome of Grus japonensis, version 3.</title>
        <authorList>
            <person name="Nabeshima K."/>
            <person name="Suzuki S."/>
            <person name="Onuma M."/>
        </authorList>
    </citation>
    <scope>NUCLEOTIDE SEQUENCE [LARGE SCALE GENOMIC DNA]</scope>
    <source>
        <strain evidence="2 3">451A</strain>
    </source>
</reference>
<dbReference type="AlphaFoldDB" id="A0ABC9WXB8"/>
<proteinExistence type="predicted"/>